<keyword evidence="5" id="KW-0378">Hydrolase</keyword>
<dbReference type="PROSITE" id="PS51032">
    <property type="entry name" value="AP2_ERF"/>
    <property type="match status" value="1"/>
</dbReference>
<dbReference type="GO" id="GO:0003700">
    <property type="term" value="F:DNA-binding transcription factor activity"/>
    <property type="evidence" value="ECO:0007669"/>
    <property type="project" value="InterPro"/>
</dbReference>
<protein>
    <submittedName>
        <fullName evidence="5">Putative HNH endonuclease</fullName>
    </submittedName>
</protein>
<evidence type="ECO:0000256" key="2">
    <source>
        <dbReference type="ARBA" id="ARBA00023125"/>
    </source>
</evidence>
<dbReference type="AlphaFoldDB" id="A0A6M3IXR6"/>
<keyword evidence="2" id="KW-0238">DNA-binding</keyword>
<evidence type="ECO:0000256" key="3">
    <source>
        <dbReference type="ARBA" id="ARBA00023163"/>
    </source>
</evidence>
<dbReference type="GO" id="GO:0003677">
    <property type="term" value="F:DNA binding"/>
    <property type="evidence" value="ECO:0007669"/>
    <property type="project" value="UniProtKB-KW"/>
</dbReference>
<evidence type="ECO:0000256" key="1">
    <source>
        <dbReference type="ARBA" id="ARBA00023015"/>
    </source>
</evidence>
<feature type="domain" description="AP2/ERF" evidence="4">
    <location>
        <begin position="132"/>
        <end position="188"/>
    </location>
</feature>
<evidence type="ECO:0000313" key="5">
    <source>
        <dbReference type="EMBL" id="QJA61781.1"/>
    </source>
</evidence>
<dbReference type="InterPro" id="IPR016177">
    <property type="entry name" value="DNA-bd_dom_sf"/>
</dbReference>
<gene>
    <name evidence="5" type="ORF">MM415B00892_0007</name>
</gene>
<keyword evidence="3" id="KW-0804">Transcription</keyword>
<proteinExistence type="predicted"/>
<dbReference type="InterPro" id="IPR001471">
    <property type="entry name" value="AP2/ERF_dom"/>
</dbReference>
<keyword evidence="5" id="KW-0255">Endonuclease</keyword>
<dbReference type="InterPro" id="IPR044925">
    <property type="entry name" value="His-Me_finger_sf"/>
</dbReference>
<accession>A0A6M3IXR6</accession>
<reference evidence="5" key="1">
    <citation type="submission" date="2020-03" db="EMBL/GenBank/DDBJ databases">
        <title>The deep terrestrial virosphere.</title>
        <authorList>
            <person name="Holmfeldt K."/>
            <person name="Nilsson E."/>
            <person name="Simone D."/>
            <person name="Lopez-Fernandez M."/>
            <person name="Wu X."/>
            <person name="de Brujin I."/>
            <person name="Lundin D."/>
            <person name="Andersson A."/>
            <person name="Bertilsson S."/>
            <person name="Dopson M."/>
        </authorList>
    </citation>
    <scope>NUCLEOTIDE SEQUENCE</scope>
    <source>
        <strain evidence="5">MM415B00892</strain>
    </source>
</reference>
<dbReference type="EMBL" id="MT141453">
    <property type="protein sequence ID" value="QJA61781.1"/>
    <property type="molecule type" value="Genomic_DNA"/>
</dbReference>
<evidence type="ECO:0000259" key="4">
    <source>
        <dbReference type="PROSITE" id="PS51032"/>
    </source>
</evidence>
<dbReference type="Gene3D" id="3.30.730.10">
    <property type="entry name" value="AP2/ERF domain"/>
    <property type="match status" value="1"/>
</dbReference>
<sequence>MNGLPGNLQPRSAPDATVLAGIESQGGRVILLTKGKIAIVDAEDYERLARYNWYAIYHKSSDMYYAARNDRSTGNKICVLMHREILGLGEYDEYLGDHIDRNSLNNRRLNLRVASKSLNSYNCKKYSNNTSQYRGVVRDKQRDLWLSKIMVLGCTKNLGRFGDPIEAAMAFDRAAIFYRGETATLNFPIGDQK</sequence>
<dbReference type="SMART" id="SM00380">
    <property type="entry name" value="AP2"/>
    <property type="match status" value="1"/>
</dbReference>
<keyword evidence="1" id="KW-0805">Transcription regulation</keyword>
<dbReference type="SUPFAM" id="SSF54171">
    <property type="entry name" value="DNA-binding domain"/>
    <property type="match status" value="1"/>
</dbReference>
<name>A0A6M3IXR6_9ZZZZ</name>
<dbReference type="GO" id="GO:0004519">
    <property type="term" value="F:endonuclease activity"/>
    <property type="evidence" value="ECO:0007669"/>
    <property type="project" value="UniProtKB-KW"/>
</dbReference>
<dbReference type="SUPFAM" id="SSF54060">
    <property type="entry name" value="His-Me finger endonucleases"/>
    <property type="match status" value="1"/>
</dbReference>
<dbReference type="InterPro" id="IPR036955">
    <property type="entry name" value="AP2/ERF_dom_sf"/>
</dbReference>
<organism evidence="5">
    <name type="scientific">viral metagenome</name>
    <dbReference type="NCBI Taxonomy" id="1070528"/>
    <lineage>
        <taxon>unclassified sequences</taxon>
        <taxon>metagenomes</taxon>
        <taxon>organismal metagenomes</taxon>
    </lineage>
</organism>
<keyword evidence="5" id="KW-0540">Nuclease</keyword>